<dbReference type="RefSeq" id="WP_106138170.1">
    <property type="nucleotide sequence ID" value="NZ_PVTE01000009.1"/>
</dbReference>
<name>A0A2T0SYH3_9BACT</name>
<accession>A0A2T0SYH3</accession>
<gene>
    <name evidence="1" type="ORF">CLV58_109166</name>
</gene>
<protein>
    <submittedName>
        <fullName evidence="1">Uncharacterized protein</fullName>
    </submittedName>
</protein>
<dbReference type="AlphaFoldDB" id="A0A2T0SYH3"/>
<reference evidence="1 2" key="1">
    <citation type="submission" date="2018-03" db="EMBL/GenBank/DDBJ databases">
        <title>Genomic Encyclopedia of Archaeal and Bacterial Type Strains, Phase II (KMG-II): from individual species to whole genera.</title>
        <authorList>
            <person name="Goeker M."/>
        </authorList>
    </citation>
    <scope>NUCLEOTIDE SEQUENCE [LARGE SCALE GENOMIC DNA]</scope>
    <source>
        <strain evidence="1 2">DSM 28354</strain>
    </source>
</reference>
<evidence type="ECO:0000313" key="1">
    <source>
        <dbReference type="EMBL" id="PRY38439.1"/>
    </source>
</evidence>
<dbReference type="Proteomes" id="UP000238375">
    <property type="component" value="Unassembled WGS sequence"/>
</dbReference>
<dbReference type="EMBL" id="PVTE01000009">
    <property type="protein sequence ID" value="PRY38439.1"/>
    <property type="molecule type" value="Genomic_DNA"/>
</dbReference>
<evidence type="ECO:0000313" key="2">
    <source>
        <dbReference type="Proteomes" id="UP000238375"/>
    </source>
</evidence>
<proteinExistence type="predicted"/>
<sequence>MTRHHLELLSLPATDETILLQDLSVYNGYPEYPRLVLTVPGRNSCSVPIKPGETTVIRPLNPGELLPDGIYTADYSVTPHDQIQLCYPFLRTYQLECRLNRWIQTIDWLQEPVTSRNYQTLQKVTALLLAATSSVQAGDLAGGQRYFQGLQTTCP</sequence>
<organism evidence="1 2">
    <name type="scientific">Spirosoma oryzae</name>
    <dbReference type="NCBI Taxonomy" id="1469603"/>
    <lineage>
        <taxon>Bacteria</taxon>
        <taxon>Pseudomonadati</taxon>
        <taxon>Bacteroidota</taxon>
        <taxon>Cytophagia</taxon>
        <taxon>Cytophagales</taxon>
        <taxon>Cytophagaceae</taxon>
        <taxon>Spirosoma</taxon>
    </lineage>
</organism>
<comment type="caution">
    <text evidence="1">The sequence shown here is derived from an EMBL/GenBank/DDBJ whole genome shotgun (WGS) entry which is preliminary data.</text>
</comment>
<keyword evidence="2" id="KW-1185">Reference proteome</keyword>